<dbReference type="EMBL" id="JBANMG010000008">
    <property type="protein sequence ID" value="KAK6950199.1"/>
    <property type="molecule type" value="Genomic_DNA"/>
</dbReference>
<sequence length="238" mass="26589">MAQPTPELPPTSFPWFRLLPLELQDIVAMRIALLKFEGMKDIEPHLESIILVGNDAVLHNYGPIHESLPPIIALFVTVFLGLHRIRTINIFPNGGKDMDSFFVNCHPSQLNDQTARLFGNDSLVVTNMQNEDECNSLLASLDTCEGANKCAASLLEVYKPFVKDKFKAWTFTMLLLTQTWVKMWNSLHGLPDCKPIGADMSFADELAYIQKDPASQQALENMPKINLVLLAALKGGHQ</sequence>
<dbReference type="Proteomes" id="UP001369815">
    <property type="component" value="Unassembled WGS sequence"/>
</dbReference>
<evidence type="ECO:0000313" key="2">
    <source>
        <dbReference type="Proteomes" id="UP001369815"/>
    </source>
</evidence>
<reference evidence="1 2" key="1">
    <citation type="journal article" date="2024" name="Front Chem Biol">
        <title>Unveiling the potential of Daldinia eschscholtzii MFLUCC 19-0629 through bioactivity and bioinformatics studies for enhanced sustainable agriculture production.</title>
        <authorList>
            <person name="Brooks S."/>
            <person name="Weaver J.A."/>
            <person name="Klomchit A."/>
            <person name="Alharthi S.A."/>
            <person name="Onlamun T."/>
            <person name="Nurani R."/>
            <person name="Vong T.K."/>
            <person name="Alberti F."/>
            <person name="Greco C."/>
        </authorList>
    </citation>
    <scope>NUCLEOTIDE SEQUENCE [LARGE SCALE GENOMIC DNA]</scope>
    <source>
        <strain evidence="1">MFLUCC 19-0629</strain>
    </source>
</reference>
<dbReference type="AlphaFoldDB" id="A0AAX6MC32"/>
<protein>
    <submittedName>
        <fullName evidence="1">Uncharacterized protein</fullName>
    </submittedName>
</protein>
<evidence type="ECO:0000313" key="1">
    <source>
        <dbReference type="EMBL" id="KAK6950199.1"/>
    </source>
</evidence>
<proteinExistence type="predicted"/>
<comment type="caution">
    <text evidence="1">The sequence shown here is derived from an EMBL/GenBank/DDBJ whole genome shotgun (WGS) entry which is preliminary data.</text>
</comment>
<name>A0AAX6MC32_9PEZI</name>
<accession>A0AAX6MC32</accession>
<gene>
    <name evidence="1" type="ORF">Daesc_008525</name>
</gene>
<keyword evidence="2" id="KW-1185">Reference proteome</keyword>
<organism evidence="1 2">
    <name type="scientific">Daldinia eschscholtzii</name>
    <dbReference type="NCBI Taxonomy" id="292717"/>
    <lineage>
        <taxon>Eukaryota</taxon>
        <taxon>Fungi</taxon>
        <taxon>Dikarya</taxon>
        <taxon>Ascomycota</taxon>
        <taxon>Pezizomycotina</taxon>
        <taxon>Sordariomycetes</taxon>
        <taxon>Xylariomycetidae</taxon>
        <taxon>Xylariales</taxon>
        <taxon>Hypoxylaceae</taxon>
        <taxon>Daldinia</taxon>
    </lineage>
</organism>